<dbReference type="Proteomes" id="UP001238088">
    <property type="component" value="Unassembled WGS sequence"/>
</dbReference>
<proteinExistence type="predicted"/>
<feature type="transmembrane region" description="Helical" evidence="1">
    <location>
        <begin position="114"/>
        <end position="134"/>
    </location>
</feature>
<feature type="transmembrane region" description="Helical" evidence="1">
    <location>
        <begin position="61"/>
        <end position="79"/>
    </location>
</feature>
<dbReference type="EMBL" id="JAUSUB010000026">
    <property type="protein sequence ID" value="MDQ0272678.1"/>
    <property type="molecule type" value="Genomic_DNA"/>
</dbReference>
<dbReference type="RefSeq" id="WP_307478098.1">
    <property type="nucleotide sequence ID" value="NZ_JAUSUB010000026.1"/>
</dbReference>
<name>A0ABU0ANC0_9BACI</name>
<evidence type="ECO:0000313" key="3">
    <source>
        <dbReference type="Proteomes" id="UP001238088"/>
    </source>
</evidence>
<sequence length="189" mass="20670">MLLFITFLMVLSYSIYFFISTRAKNNAVKKTFSKCIPMVLGMTGSLTIGLVVALWIPQMGLSTIIAILMSAAIATLIGRPFGINGMVEAQSASLMGAMMGAMLGIMLAPSEITLMIIAMDIIYLLSVFSMMLLISKELKVKNVLKSKSAPFYLSFLLSISIICTIGILQTNNPNDQIEIDEPTTEHQHH</sequence>
<keyword evidence="3" id="KW-1185">Reference proteome</keyword>
<feature type="transmembrane region" description="Helical" evidence="1">
    <location>
        <begin position="91"/>
        <end position="108"/>
    </location>
</feature>
<accession>A0ABU0ANC0</accession>
<evidence type="ECO:0000256" key="1">
    <source>
        <dbReference type="SAM" id="Phobius"/>
    </source>
</evidence>
<organism evidence="2 3">
    <name type="scientific">Cytobacillus purgationiresistens</name>
    <dbReference type="NCBI Taxonomy" id="863449"/>
    <lineage>
        <taxon>Bacteria</taxon>
        <taxon>Bacillati</taxon>
        <taxon>Bacillota</taxon>
        <taxon>Bacilli</taxon>
        <taxon>Bacillales</taxon>
        <taxon>Bacillaceae</taxon>
        <taxon>Cytobacillus</taxon>
    </lineage>
</organism>
<feature type="transmembrane region" description="Helical" evidence="1">
    <location>
        <begin position="35"/>
        <end position="55"/>
    </location>
</feature>
<evidence type="ECO:0000313" key="2">
    <source>
        <dbReference type="EMBL" id="MDQ0272678.1"/>
    </source>
</evidence>
<comment type="caution">
    <text evidence="2">The sequence shown here is derived from an EMBL/GenBank/DDBJ whole genome shotgun (WGS) entry which is preliminary data.</text>
</comment>
<reference evidence="2 3" key="1">
    <citation type="submission" date="2023-07" db="EMBL/GenBank/DDBJ databases">
        <title>Genomic Encyclopedia of Type Strains, Phase IV (KMG-IV): sequencing the most valuable type-strain genomes for metagenomic binning, comparative biology and taxonomic classification.</title>
        <authorList>
            <person name="Goeker M."/>
        </authorList>
    </citation>
    <scope>NUCLEOTIDE SEQUENCE [LARGE SCALE GENOMIC DNA]</scope>
    <source>
        <strain evidence="2 3">DSM 23494</strain>
    </source>
</reference>
<feature type="transmembrane region" description="Helical" evidence="1">
    <location>
        <begin position="6"/>
        <end position="23"/>
    </location>
</feature>
<gene>
    <name evidence="2" type="ORF">J2S17_004571</name>
</gene>
<keyword evidence="1" id="KW-0812">Transmembrane</keyword>
<protein>
    <submittedName>
        <fullName evidence="2">Glucan phosphoethanolaminetransferase (Alkaline phosphatase superfamily)</fullName>
    </submittedName>
</protein>
<keyword evidence="1" id="KW-0472">Membrane</keyword>
<keyword evidence="1" id="KW-1133">Transmembrane helix</keyword>
<feature type="transmembrane region" description="Helical" evidence="1">
    <location>
        <begin position="149"/>
        <end position="168"/>
    </location>
</feature>